<reference evidence="9 10" key="1">
    <citation type="submission" date="2024-04" db="EMBL/GenBank/DDBJ databases">
        <authorList>
            <person name="Rising A."/>
            <person name="Reimegard J."/>
            <person name="Sonavane S."/>
            <person name="Akerstrom W."/>
            <person name="Nylinder S."/>
            <person name="Hedman E."/>
            <person name="Kallberg Y."/>
        </authorList>
    </citation>
    <scope>NUCLEOTIDE SEQUENCE [LARGE SCALE GENOMIC DNA]</scope>
</reference>
<dbReference type="Pfam" id="PF13695">
    <property type="entry name" value="Zn_ribbon_3CxxC"/>
    <property type="match status" value="1"/>
</dbReference>
<keyword evidence="5" id="KW-0862">Zinc</keyword>
<evidence type="ECO:0000256" key="7">
    <source>
        <dbReference type="ARBA" id="ARBA00023136"/>
    </source>
</evidence>
<dbReference type="PANTHER" id="PTHR14402">
    <property type="entry name" value="RECEPTOR TRANSPORTING PROTEIN"/>
    <property type="match status" value="1"/>
</dbReference>
<accession>A0AAV2A2R9</accession>
<dbReference type="GO" id="GO:0031849">
    <property type="term" value="F:olfactory receptor binding"/>
    <property type="evidence" value="ECO:0007669"/>
    <property type="project" value="TreeGrafter"/>
</dbReference>
<evidence type="ECO:0000256" key="1">
    <source>
        <dbReference type="ARBA" id="ARBA00004167"/>
    </source>
</evidence>
<protein>
    <recommendedName>
        <fullName evidence="8">3CxxC-type domain-containing protein</fullName>
    </recommendedName>
</protein>
<dbReference type="InterPro" id="IPR027377">
    <property type="entry name" value="ZAR1/RTP1-5-like_Znf-3CxxC"/>
</dbReference>
<evidence type="ECO:0000256" key="5">
    <source>
        <dbReference type="ARBA" id="ARBA00022833"/>
    </source>
</evidence>
<dbReference type="Proteomes" id="UP001497382">
    <property type="component" value="Unassembled WGS sequence"/>
</dbReference>
<keyword evidence="7" id="KW-0472">Membrane</keyword>
<evidence type="ECO:0000313" key="10">
    <source>
        <dbReference type="Proteomes" id="UP001497382"/>
    </source>
</evidence>
<dbReference type="GO" id="GO:0016020">
    <property type="term" value="C:membrane"/>
    <property type="evidence" value="ECO:0007669"/>
    <property type="project" value="UniProtKB-SubCell"/>
</dbReference>
<dbReference type="InterPro" id="IPR026096">
    <property type="entry name" value="R-trans_p"/>
</dbReference>
<dbReference type="GO" id="GO:0051205">
    <property type="term" value="P:protein insertion into membrane"/>
    <property type="evidence" value="ECO:0007669"/>
    <property type="project" value="TreeGrafter"/>
</dbReference>
<proteinExistence type="predicted"/>
<evidence type="ECO:0000256" key="3">
    <source>
        <dbReference type="ARBA" id="ARBA00022723"/>
    </source>
</evidence>
<keyword evidence="2" id="KW-0812">Transmembrane</keyword>
<comment type="caution">
    <text evidence="9">The sequence shown here is derived from an EMBL/GenBank/DDBJ whole genome shotgun (WGS) entry which is preliminary data.</text>
</comment>
<name>A0AAV2A2R9_9ARAC</name>
<dbReference type="GO" id="GO:0008270">
    <property type="term" value="F:zinc ion binding"/>
    <property type="evidence" value="ECO:0007669"/>
    <property type="project" value="UniProtKB-KW"/>
</dbReference>
<evidence type="ECO:0000256" key="6">
    <source>
        <dbReference type="ARBA" id="ARBA00022989"/>
    </source>
</evidence>
<comment type="subcellular location">
    <subcellularLocation>
        <location evidence="1">Membrane</location>
        <topology evidence="1">Single-pass membrane protein</topology>
    </subcellularLocation>
</comment>
<organism evidence="9 10">
    <name type="scientific">Larinioides sclopetarius</name>
    <dbReference type="NCBI Taxonomy" id="280406"/>
    <lineage>
        <taxon>Eukaryota</taxon>
        <taxon>Metazoa</taxon>
        <taxon>Ecdysozoa</taxon>
        <taxon>Arthropoda</taxon>
        <taxon>Chelicerata</taxon>
        <taxon>Arachnida</taxon>
        <taxon>Araneae</taxon>
        <taxon>Araneomorphae</taxon>
        <taxon>Entelegynae</taxon>
        <taxon>Araneoidea</taxon>
        <taxon>Araneidae</taxon>
        <taxon>Larinioides</taxon>
    </lineage>
</organism>
<dbReference type="AlphaFoldDB" id="A0AAV2A2R9"/>
<evidence type="ECO:0000256" key="4">
    <source>
        <dbReference type="ARBA" id="ARBA00022771"/>
    </source>
</evidence>
<dbReference type="EMBL" id="CAXIEN010000106">
    <property type="protein sequence ID" value="CAL1277881.1"/>
    <property type="molecule type" value="Genomic_DNA"/>
</dbReference>
<keyword evidence="3" id="KW-0479">Metal-binding</keyword>
<keyword evidence="4" id="KW-0863">Zinc-finger</keyword>
<dbReference type="PANTHER" id="PTHR14402:SF10">
    <property type="entry name" value="3CXXC-TYPE DOMAIN-CONTAINING PROTEIN"/>
    <property type="match status" value="1"/>
</dbReference>
<dbReference type="GO" id="GO:0006612">
    <property type="term" value="P:protein targeting to membrane"/>
    <property type="evidence" value="ECO:0007669"/>
    <property type="project" value="TreeGrafter"/>
</dbReference>
<sequence>MVMCNTSSVMQVAPAACPTTPTAVVSYSQGLNSIYQCNQGYPPPTILPNGQILTAVPVSPIVNGSSTSISNSLTTDSTPESSATNFYSCNGFYSSNLVPYSSNLVPLPQIVPYNPVVSQPVIPYNPKVANGNQAVQTTSVPNFVQCNQGIYTCPAPLPGSAIVPCGSRVLNGTSVLPCTPGICQLAPTAILQPGSLEVCSIQTPQVIPNPEIYRVTPPPAIPQNLCTAAAAWRQSYGMEIVWQKEFGTLFSQYAPFNWILIPVSEKPEGNWNECVDSAKVRFCCDGCGHGWTSMKGRVAFWFLLNHSTAQGFVCLKLYGQQCDRCKNRPSYEPAMWYPEEVRKVLVNIYNKVGEVYFGFHQAPYHRDRRAGKPRTPHNSDLCQACKDGVCSERR</sequence>
<gene>
    <name evidence="9" type="ORF">LARSCL_LOCUS9462</name>
</gene>
<evidence type="ECO:0000313" key="9">
    <source>
        <dbReference type="EMBL" id="CAL1277881.1"/>
    </source>
</evidence>
<dbReference type="SMART" id="SM01328">
    <property type="entry name" value="zf-3CxxC"/>
    <property type="match status" value="1"/>
</dbReference>
<evidence type="ECO:0000259" key="8">
    <source>
        <dbReference type="SMART" id="SM01328"/>
    </source>
</evidence>
<keyword evidence="10" id="KW-1185">Reference proteome</keyword>
<keyword evidence="6" id="KW-1133">Transmembrane helix</keyword>
<evidence type="ECO:0000256" key="2">
    <source>
        <dbReference type="ARBA" id="ARBA00022692"/>
    </source>
</evidence>
<feature type="domain" description="3CxxC-type" evidence="8">
    <location>
        <begin position="277"/>
        <end position="388"/>
    </location>
</feature>